<dbReference type="OrthoDB" id="10389120at2759"/>
<reference evidence="1 2" key="1">
    <citation type="journal article" date="2019" name="Genome Biol. Evol.">
        <title>Insights into the evolution of the New World diploid cottons (Gossypium, subgenus Houzingenia) based on genome sequencing.</title>
        <authorList>
            <person name="Grover C.E."/>
            <person name="Arick M.A. 2nd"/>
            <person name="Thrash A."/>
            <person name="Conover J.L."/>
            <person name="Sanders W.S."/>
            <person name="Peterson D.G."/>
            <person name="Frelichowski J.E."/>
            <person name="Scheffler J.A."/>
            <person name="Scheffler B.E."/>
            <person name="Wendel J.F."/>
        </authorList>
    </citation>
    <scope>NUCLEOTIDE SEQUENCE [LARGE SCALE GENOMIC DNA]</scope>
    <source>
        <strain evidence="1">1</strain>
        <tissue evidence="1">Leaf</tissue>
    </source>
</reference>
<evidence type="ECO:0000313" key="1">
    <source>
        <dbReference type="EMBL" id="MBA0855686.1"/>
    </source>
</evidence>
<protein>
    <recommendedName>
        <fullName evidence="3">RNase H type-1 domain-containing protein</fullName>
    </recommendedName>
</protein>
<keyword evidence="2" id="KW-1185">Reference proteome</keyword>
<accession>A0A7J9LAS1</accession>
<dbReference type="AlphaFoldDB" id="A0A7J9LAS1"/>
<name>A0A7J9LAS1_GOSSC</name>
<evidence type="ECO:0008006" key="3">
    <source>
        <dbReference type="Google" id="ProtNLM"/>
    </source>
</evidence>
<proteinExistence type="predicted"/>
<gene>
    <name evidence="1" type="ORF">Goshw_017313</name>
</gene>
<sequence>MITSIPNAFAAEAMACVQAIQFGAESGYLRVDIEGNNMARTFAKKGLRVGDDTYLNNGLSRAVLAAVAEDCRGLLRNRSVNRIESGKRTWPWLGCPEKQSFRKVGQSMGNDKESDRQVLVASCGFVLGFKEKCRIKIKVMTFRLIGPLAVLF</sequence>
<organism evidence="1 2">
    <name type="scientific">Gossypium schwendimanii</name>
    <name type="common">Cotton</name>
    <dbReference type="NCBI Taxonomy" id="34291"/>
    <lineage>
        <taxon>Eukaryota</taxon>
        <taxon>Viridiplantae</taxon>
        <taxon>Streptophyta</taxon>
        <taxon>Embryophyta</taxon>
        <taxon>Tracheophyta</taxon>
        <taxon>Spermatophyta</taxon>
        <taxon>Magnoliopsida</taxon>
        <taxon>eudicotyledons</taxon>
        <taxon>Gunneridae</taxon>
        <taxon>Pentapetalae</taxon>
        <taxon>rosids</taxon>
        <taxon>malvids</taxon>
        <taxon>Malvales</taxon>
        <taxon>Malvaceae</taxon>
        <taxon>Malvoideae</taxon>
        <taxon>Gossypium</taxon>
    </lineage>
</organism>
<comment type="caution">
    <text evidence="1">The sequence shown here is derived from an EMBL/GenBank/DDBJ whole genome shotgun (WGS) entry which is preliminary data.</text>
</comment>
<evidence type="ECO:0000313" key="2">
    <source>
        <dbReference type="Proteomes" id="UP000593576"/>
    </source>
</evidence>
<dbReference type="EMBL" id="JABFAF010000005">
    <property type="protein sequence ID" value="MBA0855686.1"/>
    <property type="molecule type" value="Genomic_DNA"/>
</dbReference>
<dbReference type="Proteomes" id="UP000593576">
    <property type="component" value="Unassembled WGS sequence"/>
</dbReference>